<protein>
    <recommendedName>
        <fullName evidence="3">Thermopsin</fullName>
    </recommendedName>
</protein>
<feature type="transmembrane region" description="Helical" evidence="1">
    <location>
        <begin position="661"/>
        <end position="679"/>
    </location>
</feature>
<dbReference type="Pfam" id="PF05317">
    <property type="entry name" value="Thermopsin"/>
    <property type="match status" value="1"/>
</dbReference>
<name>A0AAT9GSZ9_9CREN</name>
<keyword evidence="1" id="KW-0812">Transmembrane</keyword>
<dbReference type="EMBL" id="AP031322">
    <property type="protein sequence ID" value="BFH73976.1"/>
    <property type="molecule type" value="Genomic_DNA"/>
</dbReference>
<dbReference type="InterPro" id="IPR007981">
    <property type="entry name" value="Peptidase_A5"/>
</dbReference>
<gene>
    <name evidence="2" type="ORF">SJAV_19200</name>
</gene>
<accession>A0AAT9GSZ9</accession>
<evidence type="ECO:0000256" key="1">
    <source>
        <dbReference type="SAM" id="Phobius"/>
    </source>
</evidence>
<evidence type="ECO:0000313" key="2">
    <source>
        <dbReference type="EMBL" id="BFH73976.1"/>
    </source>
</evidence>
<proteinExistence type="predicted"/>
<dbReference type="KEGG" id="sjv:SJAV_19200"/>
<reference evidence="2" key="1">
    <citation type="submission" date="2024-03" db="EMBL/GenBank/DDBJ databases">
        <title>Complete genome sequence of Sulfurisphaera javensis strain KD-1.</title>
        <authorList>
            <person name="Sakai H."/>
            <person name="Nur N."/>
            <person name="Suwanto A."/>
            <person name="Kurosawa N."/>
        </authorList>
    </citation>
    <scope>NUCLEOTIDE SEQUENCE</scope>
    <source>
        <strain evidence="2">KD-1</strain>
    </source>
</reference>
<sequence>MRWLILIMLGLVSVVTYASYPTGISAHNGPIFTNAVLGFVAIQSLLAYNSSFTSCPYGASVQLNVVLQVNTTSGTYYYWLQDVGSFLTNMSEMNFCDNVWNSTAPYANITQIQGYGSIYQATYNVNGGHINVSFYAYGTNFIYYEPLYSFYLLINESYNSSGVKVSFGYLILTNDSKPIPPQLVIYDNVFIPVKGITSASIIINDSYTPWGGLKDAELVWGGYAGGEHTTFLNMSSWLALYYNENNQWRSFNLVYTYGNDTAESADNLHVTISHGFAYVTTGTPNPTSFTVNFVPPYLTYVNITSPVPFYINGTLVNKTTIAGYVDEPITIQFIKNYTANSSAFAILSGPQTFTIYPSDLLPTQYYIKANYTWYYLVNVYTPVPVKALVNGIKEQLKSGYYPEGTIIEIYNQTYYYSPTHRVIITPKTITINSPTNITVTGTTQYYVNVSSPVPVYALVNGSNETLTSGWFNANTTIQIFNQTYYYSSTHRFIVKPMTVTVTSPTNITITGVTQYYLNVSSPIPIYALVDGKNETLNSGWYNANTSINVENITYYPENGERYVIVSVSPSFTFTFNSSISLNVKVVKQYLVTIQSSYPVTINGVTTNQEWVNAGSAITLNANLPFYLTGSFTGTENVPLGGSIVVNQPVNETLTASVSIEFIALILVIVLVVIGAVVLAKKK</sequence>
<organism evidence="2">
    <name type="scientific">Sulfurisphaera javensis</name>
    <dbReference type="NCBI Taxonomy" id="2049879"/>
    <lineage>
        <taxon>Archaea</taxon>
        <taxon>Thermoproteota</taxon>
        <taxon>Thermoprotei</taxon>
        <taxon>Sulfolobales</taxon>
        <taxon>Sulfolobaceae</taxon>
        <taxon>Sulfurisphaera</taxon>
    </lineage>
</organism>
<keyword evidence="1" id="KW-0472">Membrane</keyword>
<dbReference type="RefSeq" id="WP_369609527.1">
    <property type="nucleotide sequence ID" value="NZ_AP031322.1"/>
</dbReference>
<keyword evidence="1" id="KW-1133">Transmembrane helix</keyword>
<dbReference type="AlphaFoldDB" id="A0AAT9GSZ9"/>
<evidence type="ECO:0008006" key="3">
    <source>
        <dbReference type="Google" id="ProtNLM"/>
    </source>
</evidence>
<dbReference type="GeneID" id="92354871"/>